<protein>
    <submittedName>
        <fullName evidence="1">Uncharacterized protein</fullName>
    </submittedName>
</protein>
<sequence length="63" mass="6994">MRNFVHFNQSFVAKKGAGAFLIYIGLLETRVAIALRSGSNKELYAIKTGNIKWDGVLNISIHT</sequence>
<proteinExistence type="predicted"/>
<evidence type="ECO:0000313" key="1">
    <source>
        <dbReference type="EMBL" id="ABU74397.1"/>
    </source>
</evidence>
<accession>A7N8F1</accession>
<dbReference type="PATRIC" id="fig|338187.36.peg.5357"/>
<organism evidence="1 2">
    <name type="scientific">Vibrio campbellii (strain ATCC BAA-1116)</name>
    <dbReference type="NCBI Taxonomy" id="2902295"/>
    <lineage>
        <taxon>Bacteria</taxon>
        <taxon>Pseudomonadati</taxon>
        <taxon>Pseudomonadota</taxon>
        <taxon>Gammaproteobacteria</taxon>
        <taxon>Vibrionales</taxon>
        <taxon>Vibrionaceae</taxon>
        <taxon>Vibrio</taxon>
    </lineage>
</organism>
<evidence type="ECO:0000313" key="2">
    <source>
        <dbReference type="Proteomes" id="UP000008152"/>
    </source>
</evidence>
<dbReference type="Proteomes" id="UP000008152">
    <property type="component" value="Chromosome II"/>
</dbReference>
<dbReference type="KEGG" id="vha:VIBHAR_06506"/>
<dbReference type="AlphaFoldDB" id="A7N8F1"/>
<name>A7N8F1_VIBC1</name>
<dbReference type="EMBL" id="CP000790">
    <property type="protein sequence ID" value="ABU74397.1"/>
    <property type="molecule type" value="Genomic_DNA"/>
</dbReference>
<gene>
    <name evidence="1" type="ordered locus">VIBHAR_06506</name>
</gene>
<reference evidence="1 2" key="1">
    <citation type="submission" date="2007-08" db="EMBL/GenBank/DDBJ databases">
        <authorList>
            <consortium name="The Vibrio harveyi Genome Sequencing Project"/>
            <person name="Bassler B."/>
            <person name="Clifton S.W."/>
            <person name="Fulton L."/>
            <person name="Delehaunty K."/>
            <person name="Fronick C."/>
            <person name="Harrison M."/>
            <person name="Markivic C."/>
            <person name="Fulton R."/>
            <person name="Tin-Wollam A.-M."/>
            <person name="Shah N."/>
            <person name="Pepin K."/>
            <person name="Nash W."/>
            <person name="Thiruvilangam P."/>
            <person name="Bhonagiri V."/>
            <person name="Waters C."/>
            <person name="Tu K.C."/>
            <person name="Irgon J."/>
            <person name="Wilson R.K."/>
        </authorList>
    </citation>
    <scope>NUCLEOTIDE SEQUENCE [LARGE SCALE GENOMIC DNA]</scope>
    <source>
        <strain evidence="2">ATCC BAA-1116 / BB120</strain>
    </source>
</reference>